<proteinExistence type="predicted"/>
<keyword evidence="2" id="KW-1185">Reference proteome</keyword>
<evidence type="ECO:0000313" key="1">
    <source>
        <dbReference type="EMBL" id="SNX75772.1"/>
    </source>
</evidence>
<dbReference type="EMBL" id="OAOP01000018">
    <property type="protein sequence ID" value="SNX75772.1"/>
    <property type="molecule type" value="Genomic_DNA"/>
</dbReference>
<organism evidence="1 2">
    <name type="scientific">Bacillus oleivorans</name>
    <dbReference type="NCBI Taxonomy" id="1448271"/>
    <lineage>
        <taxon>Bacteria</taxon>
        <taxon>Bacillati</taxon>
        <taxon>Bacillota</taxon>
        <taxon>Bacilli</taxon>
        <taxon>Bacillales</taxon>
        <taxon>Bacillaceae</taxon>
        <taxon>Bacillus</taxon>
    </lineage>
</organism>
<dbReference type="AlphaFoldDB" id="A0A285D7I4"/>
<protein>
    <submittedName>
        <fullName evidence="1">Uncharacterized protein</fullName>
    </submittedName>
</protein>
<evidence type="ECO:0000313" key="2">
    <source>
        <dbReference type="Proteomes" id="UP000219546"/>
    </source>
</evidence>
<accession>A0A285D7I4</accession>
<gene>
    <name evidence="1" type="ORF">SAMN05877753_1182</name>
</gene>
<reference evidence="1 2" key="1">
    <citation type="submission" date="2017-08" db="EMBL/GenBank/DDBJ databases">
        <authorList>
            <person name="de Groot N.N."/>
        </authorList>
    </citation>
    <scope>NUCLEOTIDE SEQUENCE [LARGE SCALE GENOMIC DNA]</scope>
    <source>
        <strain evidence="1 2">JC228</strain>
    </source>
</reference>
<name>A0A285D7I4_9BACI</name>
<dbReference type="Proteomes" id="UP000219546">
    <property type="component" value="Unassembled WGS sequence"/>
</dbReference>
<sequence>MILTLLQTLTCLSAIPPAIDDREQQIDFVEFSNPSP</sequence>